<proteinExistence type="predicted"/>
<evidence type="ECO:0000313" key="3">
    <source>
        <dbReference type="EMBL" id="CAF0924801.1"/>
    </source>
</evidence>
<feature type="compositionally biased region" description="Basic and acidic residues" evidence="1">
    <location>
        <begin position="1"/>
        <end position="19"/>
    </location>
</feature>
<evidence type="ECO:0000313" key="4">
    <source>
        <dbReference type="Proteomes" id="UP000663870"/>
    </source>
</evidence>
<dbReference type="EMBL" id="CAJNOL010000196">
    <property type="protein sequence ID" value="CAF0924801.1"/>
    <property type="molecule type" value="Genomic_DNA"/>
</dbReference>
<keyword evidence="4" id="KW-1185">Reference proteome</keyword>
<dbReference type="Proteomes" id="UP000663870">
    <property type="component" value="Unassembled WGS sequence"/>
</dbReference>
<evidence type="ECO:0000313" key="2">
    <source>
        <dbReference type="EMBL" id="CAF0910496.1"/>
    </source>
</evidence>
<gene>
    <name evidence="3" type="ORF">JXQ802_LOCUS10312</name>
    <name evidence="2" type="ORF">PYM288_LOCUS9991</name>
</gene>
<dbReference type="EMBL" id="CAJNOH010000152">
    <property type="protein sequence ID" value="CAF0910496.1"/>
    <property type="molecule type" value="Genomic_DNA"/>
</dbReference>
<comment type="caution">
    <text evidence="3">The sequence shown here is derived from an EMBL/GenBank/DDBJ whole genome shotgun (WGS) entry which is preliminary data.</text>
</comment>
<sequence>MPPKGKTAEEKQHQAHLDNHANQLSPNNKFFRPKHEPEGWKVNEAAMKLRARQLNPNDPIYKAPKK</sequence>
<accession>A0A814B7W5</accession>
<organism evidence="3 4">
    <name type="scientific">Rotaria sordida</name>
    <dbReference type="NCBI Taxonomy" id="392033"/>
    <lineage>
        <taxon>Eukaryota</taxon>
        <taxon>Metazoa</taxon>
        <taxon>Spiralia</taxon>
        <taxon>Gnathifera</taxon>
        <taxon>Rotifera</taxon>
        <taxon>Eurotatoria</taxon>
        <taxon>Bdelloidea</taxon>
        <taxon>Philodinida</taxon>
        <taxon>Philodinidae</taxon>
        <taxon>Rotaria</taxon>
    </lineage>
</organism>
<reference evidence="3" key="1">
    <citation type="submission" date="2021-02" db="EMBL/GenBank/DDBJ databases">
        <authorList>
            <person name="Nowell W R."/>
        </authorList>
    </citation>
    <scope>NUCLEOTIDE SEQUENCE</scope>
</reference>
<evidence type="ECO:0000256" key="1">
    <source>
        <dbReference type="SAM" id="MobiDB-lite"/>
    </source>
</evidence>
<dbReference type="AlphaFoldDB" id="A0A814B7W5"/>
<dbReference type="Proteomes" id="UP000663854">
    <property type="component" value="Unassembled WGS sequence"/>
</dbReference>
<protein>
    <submittedName>
        <fullName evidence="3">Uncharacterized protein</fullName>
    </submittedName>
</protein>
<name>A0A814B7W5_9BILA</name>
<feature type="region of interest" description="Disordered" evidence="1">
    <location>
        <begin position="1"/>
        <end position="37"/>
    </location>
</feature>